<dbReference type="EMBL" id="JASCZI010271862">
    <property type="protein sequence ID" value="MED6215709.1"/>
    <property type="molecule type" value="Genomic_DNA"/>
</dbReference>
<name>A0ABU6Z0G0_9FABA</name>
<evidence type="ECO:0000313" key="1">
    <source>
        <dbReference type="EMBL" id="MED6215709.1"/>
    </source>
</evidence>
<proteinExistence type="predicted"/>
<dbReference type="Proteomes" id="UP001341840">
    <property type="component" value="Unassembled WGS sequence"/>
</dbReference>
<sequence>MDKKSRSPISRDRAAARPRWRVHATPFLIRKFSVDGALVPFRWCDRATPSLCGEVREDRLFKFQGPRTVALDELPRTYGTGLIPLTRPLDRDGHRVSGTPFNVLVAKDAIRHLFLQDNTFYRLLVRPHQISSTSLFTTTLLRISNNSRSLSSFELYKPVLQDKLQTHISFNTPPSLNVAPSQVLTLGPAAYAHGRPEDSYSMGIRKKLANEFGSSPNKDGNVGKQHADDVIVTPLRSENYHADLASSVFCSVLPGDCWCR</sequence>
<gene>
    <name evidence="1" type="ORF">PIB30_000715</name>
</gene>
<reference evidence="1 2" key="1">
    <citation type="journal article" date="2023" name="Plants (Basel)">
        <title>Bridging the Gap: Combining Genomics and Transcriptomics Approaches to Understand Stylosanthes scabra, an Orphan Legume from the Brazilian Caatinga.</title>
        <authorList>
            <person name="Ferreira-Neto J.R.C."/>
            <person name="da Silva M.D."/>
            <person name="Binneck E."/>
            <person name="de Melo N.F."/>
            <person name="da Silva R.H."/>
            <person name="de Melo A.L.T.M."/>
            <person name="Pandolfi V."/>
            <person name="Bustamante F.O."/>
            <person name="Brasileiro-Vidal A.C."/>
            <person name="Benko-Iseppon A.M."/>
        </authorList>
    </citation>
    <scope>NUCLEOTIDE SEQUENCE [LARGE SCALE GENOMIC DNA]</scope>
    <source>
        <tissue evidence="1">Leaves</tissue>
    </source>
</reference>
<organism evidence="1 2">
    <name type="scientific">Stylosanthes scabra</name>
    <dbReference type="NCBI Taxonomy" id="79078"/>
    <lineage>
        <taxon>Eukaryota</taxon>
        <taxon>Viridiplantae</taxon>
        <taxon>Streptophyta</taxon>
        <taxon>Embryophyta</taxon>
        <taxon>Tracheophyta</taxon>
        <taxon>Spermatophyta</taxon>
        <taxon>Magnoliopsida</taxon>
        <taxon>eudicotyledons</taxon>
        <taxon>Gunneridae</taxon>
        <taxon>Pentapetalae</taxon>
        <taxon>rosids</taxon>
        <taxon>fabids</taxon>
        <taxon>Fabales</taxon>
        <taxon>Fabaceae</taxon>
        <taxon>Papilionoideae</taxon>
        <taxon>50 kb inversion clade</taxon>
        <taxon>dalbergioids sensu lato</taxon>
        <taxon>Dalbergieae</taxon>
        <taxon>Pterocarpus clade</taxon>
        <taxon>Stylosanthes</taxon>
    </lineage>
</organism>
<accession>A0ABU6Z0G0</accession>
<evidence type="ECO:0000313" key="2">
    <source>
        <dbReference type="Proteomes" id="UP001341840"/>
    </source>
</evidence>
<keyword evidence="2" id="KW-1185">Reference proteome</keyword>
<protein>
    <submittedName>
        <fullName evidence="1">Uncharacterized protein</fullName>
    </submittedName>
</protein>
<comment type="caution">
    <text evidence="1">The sequence shown here is derived from an EMBL/GenBank/DDBJ whole genome shotgun (WGS) entry which is preliminary data.</text>
</comment>